<sequence>MPDAMGAVSQGHHKPISVLCLITTLNTGGAEMMLYRLLSQLDRTRFMPHVVSLLAHGPVSDKIRSLGIPVRSLGMRQGVPNPAALFRLVRWLRADRPDVMQTWMYHADLLGALAARFAGRTPISWGIHHSDLGAEANRRRTLLTVRACAPISRWLPAKIVCCSEASRRVHAAIGYAAGKMVVIPNGIDPHLFHPNPHARAAVRSQLGLPADAPVIGLVGRFHPYKDHHNFCRAAQVLHRSRPDVWFVLCGSGVTWDNAQLVHWIDSAGVRDRCRLLGMRDDLPDLNTVFDIASLSSMAEAFPNVVLEAMACGVPCVVTDVGDAAHMVGDTGTVVPRRDPQALAQAWSAMLRMDCAERAALGAAARQRVLDEFSLARAVARYEHLFAELAGRDGIQQPAAQEQPCADLAA</sequence>
<dbReference type="Proteomes" id="UP000069205">
    <property type="component" value="Chromosome"/>
</dbReference>
<dbReference type="SUPFAM" id="SSF53756">
    <property type="entry name" value="UDP-Glycosyltransferase/glycogen phosphorylase"/>
    <property type="match status" value="1"/>
</dbReference>
<gene>
    <name evidence="3" type="ORF">NITMOv2_4389</name>
</gene>
<dbReference type="Pfam" id="PF13439">
    <property type="entry name" value="Glyco_transf_4"/>
    <property type="match status" value="1"/>
</dbReference>
<reference evidence="3 4" key="1">
    <citation type="journal article" date="2015" name="Proc. Natl. Acad. Sci. U.S.A.">
        <title>Expanded metabolic versatility of ubiquitous nitrite-oxidizing bacteria from the genus Nitrospira.</title>
        <authorList>
            <person name="Koch H."/>
            <person name="Lucker S."/>
            <person name="Albertsen M."/>
            <person name="Kitzinger K."/>
            <person name="Herbold C."/>
            <person name="Spieck E."/>
            <person name="Nielsen P.H."/>
            <person name="Wagner M."/>
            <person name="Daims H."/>
        </authorList>
    </citation>
    <scope>NUCLEOTIDE SEQUENCE [LARGE SCALE GENOMIC DNA]</scope>
    <source>
        <strain evidence="3 4">NSP M-1</strain>
    </source>
</reference>
<dbReference type="STRING" id="42253.NITMOv2_4389"/>
<dbReference type="Pfam" id="PF00534">
    <property type="entry name" value="Glycos_transf_1"/>
    <property type="match status" value="1"/>
</dbReference>
<evidence type="ECO:0000313" key="3">
    <source>
        <dbReference type="EMBL" id="ALA60764.1"/>
    </source>
</evidence>
<accession>A0A0K2GIR8</accession>
<dbReference type="EMBL" id="CP011801">
    <property type="protein sequence ID" value="ALA60764.1"/>
    <property type="molecule type" value="Genomic_DNA"/>
</dbReference>
<keyword evidence="3" id="KW-0328">Glycosyltransferase</keyword>
<dbReference type="RefSeq" id="WP_238590407.1">
    <property type="nucleotide sequence ID" value="NZ_CP011801.1"/>
</dbReference>
<dbReference type="InterPro" id="IPR001296">
    <property type="entry name" value="Glyco_trans_1"/>
</dbReference>
<keyword evidence="4" id="KW-1185">Reference proteome</keyword>
<dbReference type="PATRIC" id="fig|42253.5.peg.4331"/>
<protein>
    <submittedName>
        <fullName evidence="3">Putative Phosphatidylinositol alpha-mannosyltransferase</fullName>
        <ecNumber evidence="3">2.4.1.57</ecNumber>
    </submittedName>
</protein>
<dbReference type="KEGG" id="nmv:NITMOv2_4389"/>
<dbReference type="InterPro" id="IPR028098">
    <property type="entry name" value="Glyco_trans_4-like_N"/>
</dbReference>
<evidence type="ECO:0000259" key="2">
    <source>
        <dbReference type="Pfam" id="PF13439"/>
    </source>
</evidence>
<dbReference type="CDD" id="cd03807">
    <property type="entry name" value="GT4_WbnK-like"/>
    <property type="match status" value="1"/>
</dbReference>
<proteinExistence type="predicted"/>
<name>A0A0K2GIR8_NITMO</name>
<feature type="domain" description="Glycosyltransferase subfamily 4-like N-terminal" evidence="2">
    <location>
        <begin position="28"/>
        <end position="189"/>
    </location>
</feature>
<dbReference type="GO" id="GO:0016757">
    <property type="term" value="F:glycosyltransferase activity"/>
    <property type="evidence" value="ECO:0007669"/>
    <property type="project" value="UniProtKB-KW"/>
</dbReference>
<dbReference type="PANTHER" id="PTHR12526:SF636">
    <property type="entry name" value="BLL3647 PROTEIN"/>
    <property type="match status" value="1"/>
</dbReference>
<evidence type="ECO:0000259" key="1">
    <source>
        <dbReference type="Pfam" id="PF00534"/>
    </source>
</evidence>
<keyword evidence="3" id="KW-0808">Transferase</keyword>
<evidence type="ECO:0000313" key="4">
    <source>
        <dbReference type="Proteomes" id="UP000069205"/>
    </source>
</evidence>
<dbReference type="AlphaFoldDB" id="A0A0K2GIR8"/>
<dbReference type="EC" id="2.4.1.57" evidence="3"/>
<dbReference type="PANTHER" id="PTHR12526">
    <property type="entry name" value="GLYCOSYLTRANSFERASE"/>
    <property type="match status" value="1"/>
</dbReference>
<organism evidence="3 4">
    <name type="scientific">Nitrospira moscoviensis</name>
    <dbReference type="NCBI Taxonomy" id="42253"/>
    <lineage>
        <taxon>Bacteria</taxon>
        <taxon>Pseudomonadati</taxon>
        <taxon>Nitrospirota</taxon>
        <taxon>Nitrospiria</taxon>
        <taxon>Nitrospirales</taxon>
        <taxon>Nitrospiraceae</taxon>
        <taxon>Nitrospira</taxon>
    </lineage>
</organism>
<dbReference type="Gene3D" id="3.40.50.2000">
    <property type="entry name" value="Glycogen Phosphorylase B"/>
    <property type="match status" value="2"/>
</dbReference>
<feature type="domain" description="Glycosyl transferase family 1" evidence="1">
    <location>
        <begin position="202"/>
        <end position="367"/>
    </location>
</feature>